<protein>
    <submittedName>
        <fullName evidence="2">PPC domain-containing DNA-binding protein</fullName>
    </submittedName>
</protein>
<dbReference type="InterPro" id="IPR005175">
    <property type="entry name" value="PPC_dom"/>
</dbReference>
<name>A0AAU8GWJ8_9BACT</name>
<dbReference type="KEGG" id="taut:V4D30_00255"/>
<gene>
    <name evidence="2" type="ORF">V4D30_00255</name>
</gene>
<keyword evidence="2" id="KW-0238">DNA-binding</keyword>
<dbReference type="Pfam" id="PF03479">
    <property type="entry name" value="PCC"/>
    <property type="match status" value="1"/>
</dbReference>
<evidence type="ECO:0000313" key="2">
    <source>
        <dbReference type="EMBL" id="XCH46726.1"/>
    </source>
</evidence>
<organism evidence="2">
    <name type="scientific">Thermodesulfovibrio autotrophicus</name>
    <dbReference type="NCBI Taxonomy" id="3118333"/>
    <lineage>
        <taxon>Bacteria</taxon>
        <taxon>Pseudomonadati</taxon>
        <taxon>Nitrospirota</taxon>
        <taxon>Thermodesulfovibrionia</taxon>
        <taxon>Thermodesulfovibrionales</taxon>
        <taxon>Thermodesulfovibrionaceae</taxon>
        <taxon>Thermodesulfovibrio</taxon>
    </lineage>
</organism>
<dbReference type="SUPFAM" id="SSF117856">
    <property type="entry name" value="AF0104/ALDC/Ptd012-like"/>
    <property type="match status" value="1"/>
</dbReference>
<dbReference type="CDD" id="cd11378">
    <property type="entry name" value="DUF296"/>
    <property type="match status" value="1"/>
</dbReference>
<dbReference type="EMBL" id="CP144373">
    <property type="protein sequence ID" value="XCH46726.1"/>
    <property type="molecule type" value="Genomic_DNA"/>
</dbReference>
<dbReference type="PIRSF" id="PIRSF016702">
    <property type="entry name" value="DNA_bp_PD1"/>
    <property type="match status" value="1"/>
</dbReference>
<reference evidence="2" key="1">
    <citation type="submission" date="2024-01" db="EMBL/GenBank/DDBJ databases">
        <title>The first autotrophic representatives of the genus Thermodesulfovibrio.</title>
        <authorList>
            <person name="Maltseva A.I."/>
            <person name="Elcheninov A.G."/>
            <person name="Kublanov I.V."/>
            <person name="Lebedinsky A.V."/>
            <person name="Frolov E.N."/>
        </authorList>
    </citation>
    <scope>NUCLEOTIDE SEQUENCE</scope>
    <source>
        <strain evidence="2">3907-1M</strain>
    </source>
</reference>
<dbReference type="PANTHER" id="PTHR34988:SF1">
    <property type="entry name" value="DNA-BINDING PROTEIN"/>
    <property type="match status" value="1"/>
</dbReference>
<feature type="domain" description="PPC" evidence="1">
    <location>
        <begin position="5"/>
        <end position="140"/>
    </location>
</feature>
<proteinExistence type="predicted"/>
<dbReference type="PANTHER" id="PTHR34988">
    <property type="entry name" value="PROTEIN, PUTATIVE-RELATED"/>
    <property type="match status" value="1"/>
</dbReference>
<dbReference type="Gene3D" id="3.30.1330.80">
    <property type="entry name" value="Hypothetical protein, similar to alpha- acetolactate decarboxylase, domain 2"/>
    <property type="match status" value="1"/>
</dbReference>
<dbReference type="InterPro" id="IPR025707">
    <property type="entry name" value="DNA_bp_PD1"/>
</dbReference>
<dbReference type="PROSITE" id="PS51742">
    <property type="entry name" value="PPC"/>
    <property type="match status" value="1"/>
</dbReference>
<dbReference type="RefSeq" id="WP_353684251.1">
    <property type="nucleotide sequence ID" value="NZ_CP144373.1"/>
</dbReference>
<dbReference type="GO" id="GO:0003677">
    <property type="term" value="F:DNA binding"/>
    <property type="evidence" value="ECO:0007669"/>
    <property type="project" value="UniProtKB-KW"/>
</dbReference>
<sequence length="140" mass="15769">MIKKFSVKRVLQGRLFLGEEIVSGIVKLLKENAITSGLISGIGAVKKASIGYYDQSEKKYVSQEFNEPMEIVSLKGNISIKDGEPFPHIHIVLSKEDFSCIGGHLYEAEVFAFEFEIIEMEGNSFIRGFDEETGLFLWKN</sequence>
<evidence type="ECO:0000259" key="1">
    <source>
        <dbReference type="PROSITE" id="PS51742"/>
    </source>
</evidence>
<accession>A0AAU8GWJ8</accession>
<dbReference type="AlphaFoldDB" id="A0AAU8GWJ8"/>